<gene>
    <name evidence="2" type="ORF">OHC33_011052</name>
</gene>
<feature type="compositionally biased region" description="Acidic residues" evidence="1">
    <location>
        <begin position="168"/>
        <end position="177"/>
    </location>
</feature>
<feature type="compositionally biased region" description="Acidic residues" evidence="1">
    <location>
        <begin position="210"/>
        <end position="223"/>
    </location>
</feature>
<comment type="caution">
    <text evidence="2">The sequence shown here is derived from an EMBL/GenBank/DDBJ whole genome shotgun (WGS) entry which is preliminary data.</text>
</comment>
<name>A0AAN8EEP9_9EURO</name>
<keyword evidence="3" id="KW-1185">Reference proteome</keyword>
<accession>A0AAN8EEP9</accession>
<evidence type="ECO:0000313" key="2">
    <source>
        <dbReference type="EMBL" id="KAK5947895.1"/>
    </source>
</evidence>
<dbReference type="AlphaFoldDB" id="A0AAN8EEP9"/>
<reference evidence="2 3" key="1">
    <citation type="submission" date="2022-12" db="EMBL/GenBank/DDBJ databases">
        <title>Genomic features and morphological characterization of a novel Knufia sp. strain isolated from spacecraft assembly facility.</title>
        <authorList>
            <person name="Teixeira M."/>
            <person name="Chander A.M."/>
            <person name="Stajich J.E."/>
            <person name="Venkateswaran K."/>
        </authorList>
    </citation>
    <scope>NUCLEOTIDE SEQUENCE [LARGE SCALE GENOMIC DNA]</scope>
    <source>
        <strain evidence="2 3">FJI-L2-BK-P2</strain>
    </source>
</reference>
<feature type="compositionally biased region" description="Gly residues" evidence="1">
    <location>
        <begin position="200"/>
        <end position="209"/>
    </location>
</feature>
<feature type="compositionally biased region" description="Basic and acidic residues" evidence="1">
    <location>
        <begin position="178"/>
        <end position="187"/>
    </location>
</feature>
<proteinExistence type="predicted"/>
<sequence>MSVRLPVFSQSIKVLPQNTNRLYSIRDQQPDSEATRDGPIRHLPPRTGSPADKPTTDNMHFATILPAALLIAALTANPVHQVTKRQLSGLTDVLQLVDEVMKKEPAESATTTSGSTTEADSCTDAISKIESALELSSNFMKASGDKPTLKDIQAVLITLQSSLGSECGEGEDDEDDNDNGRKVKRDGPLGNLSDEDQAGGLIGTVLGSGGDDDEEDDEEESDLEDYMKYCRCINTDEDAVTMCLKECAKKEMMESDDSGSKMLVTREAGCSECERQLYHIVQQLQDIFTIGSDLPEADGGAGAPSKDGPGGRNVAQVEGSKAVTPAINATVLAPAQLRRRAVQLVRH</sequence>
<feature type="region of interest" description="Disordered" evidence="1">
    <location>
        <begin position="164"/>
        <end position="223"/>
    </location>
</feature>
<evidence type="ECO:0000313" key="3">
    <source>
        <dbReference type="Proteomes" id="UP001316803"/>
    </source>
</evidence>
<evidence type="ECO:0000256" key="1">
    <source>
        <dbReference type="SAM" id="MobiDB-lite"/>
    </source>
</evidence>
<dbReference type="Proteomes" id="UP001316803">
    <property type="component" value="Unassembled WGS sequence"/>
</dbReference>
<protein>
    <submittedName>
        <fullName evidence="2">Uncharacterized protein</fullName>
    </submittedName>
</protein>
<organism evidence="2 3">
    <name type="scientific">Knufia fluminis</name>
    <dbReference type="NCBI Taxonomy" id="191047"/>
    <lineage>
        <taxon>Eukaryota</taxon>
        <taxon>Fungi</taxon>
        <taxon>Dikarya</taxon>
        <taxon>Ascomycota</taxon>
        <taxon>Pezizomycotina</taxon>
        <taxon>Eurotiomycetes</taxon>
        <taxon>Chaetothyriomycetidae</taxon>
        <taxon>Chaetothyriales</taxon>
        <taxon>Trichomeriaceae</taxon>
        <taxon>Knufia</taxon>
    </lineage>
</organism>
<feature type="region of interest" description="Disordered" evidence="1">
    <location>
        <begin position="25"/>
        <end position="56"/>
    </location>
</feature>
<feature type="region of interest" description="Disordered" evidence="1">
    <location>
        <begin position="296"/>
        <end position="316"/>
    </location>
</feature>
<dbReference type="EMBL" id="JAKLMC020000059">
    <property type="protein sequence ID" value="KAK5947895.1"/>
    <property type="molecule type" value="Genomic_DNA"/>
</dbReference>